<organism evidence="2 3">
    <name type="scientific">Champsocephalus gunnari</name>
    <name type="common">Mackerel icefish</name>
    <dbReference type="NCBI Taxonomy" id="52237"/>
    <lineage>
        <taxon>Eukaryota</taxon>
        <taxon>Metazoa</taxon>
        <taxon>Chordata</taxon>
        <taxon>Craniata</taxon>
        <taxon>Vertebrata</taxon>
        <taxon>Euteleostomi</taxon>
        <taxon>Actinopterygii</taxon>
        <taxon>Neopterygii</taxon>
        <taxon>Teleostei</taxon>
        <taxon>Neoteleostei</taxon>
        <taxon>Acanthomorphata</taxon>
        <taxon>Eupercaria</taxon>
        <taxon>Perciformes</taxon>
        <taxon>Notothenioidei</taxon>
        <taxon>Channichthyidae</taxon>
        <taxon>Champsocephalus</taxon>
    </lineage>
</organism>
<evidence type="ECO:0000313" key="3">
    <source>
        <dbReference type="Proteomes" id="UP001331515"/>
    </source>
</evidence>
<comment type="caution">
    <text evidence="2">The sequence shown here is derived from an EMBL/GenBank/DDBJ whole genome shotgun (WGS) entry which is preliminary data.</text>
</comment>
<dbReference type="EMBL" id="JAURVH010001526">
    <property type="protein sequence ID" value="KAK5916209.1"/>
    <property type="molecule type" value="Genomic_DNA"/>
</dbReference>
<proteinExistence type="predicted"/>
<gene>
    <name evidence="2" type="ORF">CgunFtcFv8_011218</name>
</gene>
<keyword evidence="3" id="KW-1185">Reference proteome</keyword>
<reference evidence="2 3" key="1">
    <citation type="journal article" date="2023" name="Mol. Biol. Evol.">
        <title>Genomics of Secondarily Temperate Adaptation in the Only Non-Antarctic Icefish.</title>
        <authorList>
            <person name="Rivera-Colon A.G."/>
            <person name="Rayamajhi N."/>
            <person name="Minhas B.F."/>
            <person name="Madrigal G."/>
            <person name="Bilyk K.T."/>
            <person name="Yoon V."/>
            <person name="Hune M."/>
            <person name="Gregory S."/>
            <person name="Cheng C.H.C."/>
            <person name="Catchen J.M."/>
        </authorList>
    </citation>
    <scope>NUCLEOTIDE SEQUENCE [LARGE SCALE GENOMIC DNA]</scope>
    <source>
        <tissue evidence="2">White muscle</tissue>
    </source>
</reference>
<name>A0AAN8HLD8_CHAGU</name>
<evidence type="ECO:0000256" key="1">
    <source>
        <dbReference type="SAM" id="MobiDB-lite"/>
    </source>
</evidence>
<accession>A0AAN8HLD8</accession>
<feature type="compositionally biased region" description="Polar residues" evidence="1">
    <location>
        <begin position="26"/>
        <end position="39"/>
    </location>
</feature>
<dbReference type="Proteomes" id="UP001331515">
    <property type="component" value="Unassembled WGS sequence"/>
</dbReference>
<evidence type="ECO:0000313" key="2">
    <source>
        <dbReference type="EMBL" id="KAK5916209.1"/>
    </source>
</evidence>
<sequence length="69" mass="7657">MINKGALYHWLISPRIIFSSINRKTPHSSSDIVISSQHQAPDGVSYSEPVGPQTAETRGPGVRRKSRKQ</sequence>
<protein>
    <submittedName>
        <fullName evidence="2">Uncharacterized protein</fullName>
    </submittedName>
</protein>
<feature type="region of interest" description="Disordered" evidence="1">
    <location>
        <begin position="26"/>
        <end position="69"/>
    </location>
</feature>
<dbReference type="AlphaFoldDB" id="A0AAN8HLD8"/>